<keyword evidence="1" id="KW-0812">Transmembrane</keyword>
<dbReference type="Proteomes" id="UP000198604">
    <property type="component" value="Unassembled WGS sequence"/>
</dbReference>
<sequence length="83" mass="9628">MEEINTFSLLLGFLGIWIIAYLAAWIGRDEYDFVKVAKLYALIGGGFCLLMIPIDVNWFLAIGLFIFGFIVLIFRNQHYFDKE</sequence>
<dbReference type="STRING" id="1608583.BN1356_01599"/>
<dbReference type="EMBL" id="CTEN01000003">
    <property type="protein sequence ID" value="CQR25258.1"/>
    <property type="molecule type" value="Genomic_DNA"/>
</dbReference>
<protein>
    <submittedName>
        <fullName evidence="2">Uncharacterized protein</fullName>
    </submittedName>
</protein>
<accession>A0A0E4H5E2</accession>
<dbReference type="AlphaFoldDB" id="A0A0E4H5E2"/>
<feature type="transmembrane region" description="Helical" evidence="1">
    <location>
        <begin position="33"/>
        <end position="52"/>
    </location>
</feature>
<proteinExistence type="predicted"/>
<evidence type="ECO:0000313" key="2">
    <source>
        <dbReference type="EMBL" id="CQR25258.1"/>
    </source>
</evidence>
<reference evidence="3" key="1">
    <citation type="submission" date="2015-03" db="EMBL/GenBank/DDBJ databases">
        <authorList>
            <person name="Urmite Genomes"/>
        </authorList>
    </citation>
    <scope>NUCLEOTIDE SEQUENCE [LARGE SCALE GENOMIC DNA]</scope>
    <source>
        <strain evidence="3">FF10</strain>
    </source>
</reference>
<organism evidence="2 3">
    <name type="scientific">Streptococcus varani</name>
    <dbReference type="NCBI Taxonomy" id="1608583"/>
    <lineage>
        <taxon>Bacteria</taxon>
        <taxon>Bacillati</taxon>
        <taxon>Bacillota</taxon>
        <taxon>Bacilli</taxon>
        <taxon>Lactobacillales</taxon>
        <taxon>Streptococcaceae</taxon>
        <taxon>Streptococcus</taxon>
    </lineage>
</organism>
<evidence type="ECO:0000256" key="1">
    <source>
        <dbReference type="SAM" id="Phobius"/>
    </source>
</evidence>
<dbReference type="RefSeq" id="WP_093650819.1">
    <property type="nucleotide sequence ID" value="NZ_CTEN01000003.1"/>
</dbReference>
<evidence type="ECO:0000313" key="3">
    <source>
        <dbReference type="Proteomes" id="UP000198604"/>
    </source>
</evidence>
<keyword evidence="3" id="KW-1185">Reference proteome</keyword>
<keyword evidence="1" id="KW-1133">Transmembrane helix</keyword>
<name>A0A0E4H5E2_9STRE</name>
<feature type="transmembrane region" description="Helical" evidence="1">
    <location>
        <begin position="6"/>
        <end position="26"/>
    </location>
</feature>
<gene>
    <name evidence="2" type="ORF">BN1356_01599</name>
</gene>
<keyword evidence="1" id="KW-0472">Membrane</keyword>